<dbReference type="EMBL" id="MU266968">
    <property type="protein sequence ID" value="KAH7917687.1"/>
    <property type="molecule type" value="Genomic_DNA"/>
</dbReference>
<protein>
    <submittedName>
        <fullName evidence="1">Uncharacterized protein</fullName>
    </submittedName>
</protein>
<comment type="caution">
    <text evidence="1">The sequence shown here is derived from an EMBL/GenBank/DDBJ whole genome shotgun (WGS) entry which is preliminary data.</text>
</comment>
<keyword evidence="2" id="KW-1185">Reference proteome</keyword>
<evidence type="ECO:0000313" key="2">
    <source>
        <dbReference type="Proteomes" id="UP000790709"/>
    </source>
</evidence>
<dbReference type="Proteomes" id="UP000790709">
    <property type="component" value="Unassembled WGS sequence"/>
</dbReference>
<organism evidence="1 2">
    <name type="scientific">Leucogyrophana mollusca</name>
    <dbReference type="NCBI Taxonomy" id="85980"/>
    <lineage>
        <taxon>Eukaryota</taxon>
        <taxon>Fungi</taxon>
        <taxon>Dikarya</taxon>
        <taxon>Basidiomycota</taxon>
        <taxon>Agaricomycotina</taxon>
        <taxon>Agaricomycetes</taxon>
        <taxon>Agaricomycetidae</taxon>
        <taxon>Boletales</taxon>
        <taxon>Boletales incertae sedis</taxon>
        <taxon>Leucogyrophana</taxon>
    </lineage>
</organism>
<sequence>MNLRDFMNPAEGSSEHLPSYTQANHGGFSAPPSSLSSSARGTGSSVVHGNLNINSVSYGPASATQAPTTTRTPSRPSRTLYSARSPRSPLSSPPGWRVNANKRQRRQSDDRAHTPDAAPPPQDPPQPPSLSPEFVAALARKYELSEDRTKVLNSYHRACSSFTVPDQMTRLLPMAITLNTQQQIEVLTSTVNSIAEQMAVVGQQTKKGWTVDDTTRNAINQIAKDVAVQPTRQTYIDMWKDVKEVIEQRAETLAIDAYIVTYKSKIETVCKRASNQARNHLKKHIAQSINTGPTRMTLAAFVTSTMEKFSESGVVLPIPDNMIAICALWRCHCGPYLAMVTSNKGPAPTTLSTDDIEDYNDDVSTSAAPARASNTSATIAESKKVVEAYWKNFQEWLQTKRKAARTPN</sequence>
<proteinExistence type="predicted"/>
<gene>
    <name evidence="1" type="ORF">BV22DRAFT_1135205</name>
</gene>
<name>A0ACB8AZ23_9AGAM</name>
<evidence type="ECO:0000313" key="1">
    <source>
        <dbReference type="EMBL" id="KAH7917687.1"/>
    </source>
</evidence>
<accession>A0ACB8AZ23</accession>
<reference evidence="1" key="1">
    <citation type="journal article" date="2021" name="New Phytol.">
        <title>Evolutionary innovations through gain and loss of genes in the ectomycorrhizal Boletales.</title>
        <authorList>
            <person name="Wu G."/>
            <person name="Miyauchi S."/>
            <person name="Morin E."/>
            <person name="Kuo A."/>
            <person name="Drula E."/>
            <person name="Varga T."/>
            <person name="Kohler A."/>
            <person name="Feng B."/>
            <person name="Cao Y."/>
            <person name="Lipzen A."/>
            <person name="Daum C."/>
            <person name="Hundley H."/>
            <person name="Pangilinan J."/>
            <person name="Johnson J."/>
            <person name="Barry K."/>
            <person name="LaButti K."/>
            <person name="Ng V."/>
            <person name="Ahrendt S."/>
            <person name="Min B."/>
            <person name="Choi I.G."/>
            <person name="Park H."/>
            <person name="Plett J.M."/>
            <person name="Magnuson J."/>
            <person name="Spatafora J.W."/>
            <person name="Nagy L.G."/>
            <person name="Henrissat B."/>
            <person name="Grigoriev I.V."/>
            <person name="Yang Z.L."/>
            <person name="Xu J."/>
            <person name="Martin F.M."/>
        </authorList>
    </citation>
    <scope>NUCLEOTIDE SEQUENCE</scope>
    <source>
        <strain evidence="1">KUC20120723A-06</strain>
    </source>
</reference>